<dbReference type="InterPro" id="IPR011989">
    <property type="entry name" value="ARM-like"/>
</dbReference>
<proteinExistence type="predicted"/>
<feature type="repeat" description="Pumilio" evidence="5">
    <location>
        <begin position="708"/>
        <end position="743"/>
    </location>
</feature>
<dbReference type="STRING" id="1450539.A0A318Z034"/>
<evidence type="ECO:0000313" key="8">
    <source>
        <dbReference type="EMBL" id="PYH40631.1"/>
    </source>
</evidence>
<dbReference type="SMART" id="SM00025">
    <property type="entry name" value="Pumilio"/>
    <property type="match status" value="8"/>
</dbReference>
<dbReference type="PANTHER" id="PTHR12537">
    <property type="entry name" value="RNA BINDING PROTEIN PUMILIO-RELATED"/>
    <property type="match status" value="1"/>
</dbReference>
<comment type="function">
    <text evidence="4">RNA-binding nucleolar protein required for pre-rRNA processing. Involved in production of 18S rRNA and assembly of small ribosomal subunit.</text>
</comment>
<evidence type="ECO:0000256" key="3">
    <source>
        <dbReference type="ARBA" id="ARBA00022737"/>
    </source>
</evidence>
<organism evidence="8 9">
    <name type="scientific">Aspergillus saccharolyticus JOP 1030-1</name>
    <dbReference type="NCBI Taxonomy" id="1450539"/>
    <lineage>
        <taxon>Eukaryota</taxon>
        <taxon>Fungi</taxon>
        <taxon>Dikarya</taxon>
        <taxon>Ascomycota</taxon>
        <taxon>Pezizomycotina</taxon>
        <taxon>Eurotiomycetes</taxon>
        <taxon>Eurotiomycetidae</taxon>
        <taxon>Eurotiales</taxon>
        <taxon>Aspergillaceae</taxon>
        <taxon>Aspergillus</taxon>
        <taxon>Aspergillus subgen. Circumdati</taxon>
    </lineage>
</organism>
<feature type="domain" description="PUM-HD" evidence="7">
    <location>
        <begin position="417"/>
        <end position="769"/>
    </location>
</feature>
<keyword evidence="3" id="KW-0677">Repeat</keyword>
<evidence type="ECO:0000256" key="6">
    <source>
        <dbReference type="SAM" id="MobiDB-lite"/>
    </source>
</evidence>
<dbReference type="InterPro" id="IPR016024">
    <property type="entry name" value="ARM-type_fold"/>
</dbReference>
<dbReference type="PROSITE" id="PS50303">
    <property type="entry name" value="PUM_HD"/>
    <property type="match status" value="1"/>
</dbReference>
<dbReference type="SUPFAM" id="SSF48371">
    <property type="entry name" value="ARM repeat"/>
    <property type="match status" value="1"/>
</dbReference>
<keyword evidence="2" id="KW-0698">rRNA processing</keyword>
<keyword evidence="9" id="KW-1185">Reference proteome</keyword>
<sequence>MSLMSTASSKPSGTDSDPSHNAATAVHVLDFEGEISKQKLEHSSIISPTAHTEMDKILAKLSPKPQSSETELSLDRSLFPRLPSQQFLLKRHNRPMFDDKTGQELEDDYANLDRSSGGLPSAVTSQTSAKLAEAEPSQVAHVNMAEMLRLKQELMAANSKIAMQEQELAQTRVIKHTIDQALGPPSEAEFNGREVTEQTIAQLQSAFKASQTGFGSIQDGWNTQDDSQSDMSDALSAGAYNRNRAFWAPATQQRLNPTISPTTERYYEESLRLTCNSPYGDDSNRFWAGSSVHSVMPRHDASHSHRVFSGPAPGTFDLNANLSEEQVRYLQATGVVPRRSFTQNSRGGSCFPTAFALSPESSFSRSPVDRSNDVYHQQDGLYPAHGYHQRTVGSPLSPTATEFNTSSSWPASSVGVNASQAYISPLEPINYRRLLDKNVSCDWKYIVDKIVCNNDQQASIFLQQKLKVGTTEQKYDIIEAIVHQAYPLMVNRFGNFLVQRCFEHGTPDQIIAIADAIKGNTLSLSMDPFGCHVIQKAFDCVPEEHKAIMVHELLRRIPETVIHRYACHVWQKLFELRWSDEPPQIMSKVNEALCGMWHEVALGETGSLVVQNIFENCVEDEKRPAIEEVLSKIDILAHGQFGNWCIQHVCEHGAPHDKSRAVEHILAWSVDYSMDQFASKVVEKCLKIGGSEFLDRYLARVCTGRSDRPRMPLIDIAGDQYGNYLVQWILINAATHQRELVASHIRKHMVSLRGSKFGSRVAMLCCNPSHITRPGPGAGLSVNRFSNFSDDRYPVSGQYAGRFSRANQWYPNHPPFR</sequence>
<dbReference type="CDD" id="cd07920">
    <property type="entry name" value="Pumilio"/>
    <property type="match status" value="1"/>
</dbReference>
<evidence type="ECO:0000256" key="1">
    <source>
        <dbReference type="ARBA" id="ARBA00022517"/>
    </source>
</evidence>
<dbReference type="InterPro" id="IPR001313">
    <property type="entry name" value="Pumilio_RNA-bd_rpt"/>
</dbReference>
<dbReference type="InterPro" id="IPR033712">
    <property type="entry name" value="Pumilio_RNA-bd"/>
</dbReference>
<accession>A0A318Z034</accession>
<dbReference type="InterPro" id="IPR033133">
    <property type="entry name" value="PUM-HD"/>
</dbReference>
<dbReference type="GO" id="GO:0006364">
    <property type="term" value="P:rRNA processing"/>
    <property type="evidence" value="ECO:0007669"/>
    <property type="project" value="UniProtKB-KW"/>
</dbReference>
<dbReference type="PANTHER" id="PTHR12537:SF48">
    <property type="entry name" value="MEIOTIC COILED-COIL PROTEIN 2"/>
    <property type="match status" value="1"/>
</dbReference>
<reference evidence="8 9" key="1">
    <citation type="submission" date="2016-12" db="EMBL/GenBank/DDBJ databases">
        <title>The genomes of Aspergillus section Nigri reveals drivers in fungal speciation.</title>
        <authorList>
            <consortium name="DOE Joint Genome Institute"/>
            <person name="Vesth T.C."/>
            <person name="Nybo J."/>
            <person name="Theobald S."/>
            <person name="Brandl J."/>
            <person name="Frisvad J.C."/>
            <person name="Nielsen K.F."/>
            <person name="Lyhne E.K."/>
            <person name="Kogle M.E."/>
            <person name="Kuo A."/>
            <person name="Riley R."/>
            <person name="Clum A."/>
            <person name="Nolan M."/>
            <person name="Lipzen A."/>
            <person name="Salamov A."/>
            <person name="Henrissat B."/>
            <person name="Wiebenga A."/>
            <person name="De Vries R.P."/>
            <person name="Grigoriev I.V."/>
            <person name="Mortensen U.H."/>
            <person name="Andersen M.R."/>
            <person name="Baker S.E."/>
        </authorList>
    </citation>
    <scope>NUCLEOTIDE SEQUENCE [LARGE SCALE GENOMIC DNA]</scope>
    <source>
        <strain evidence="8 9">JOP 1030-1</strain>
    </source>
</reference>
<dbReference type="AlphaFoldDB" id="A0A318Z034"/>
<dbReference type="OrthoDB" id="668540at2759"/>
<evidence type="ECO:0000256" key="2">
    <source>
        <dbReference type="ARBA" id="ARBA00022552"/>
    </source>
</evidence>
<evidence type="ECO:0000256" key="5">
    <source>
        <dbReference type="PROSITE-ProRule" id="PRU00317"/>
    </source>
</evidence>
<keyword evidence="1" id="KW-0690">Ribosome biogenesis</keyword>
<dbReference type="EMBL" id="KZ821280">
    <property type="protein sequence ID" value="PYH40631.1"/>
    <property type="molecule type" value="Genomic_DNA"/>
</dbReference>
<dbReference type="Proteomes" id="UP000248349">
    <property type="component" value="Unassembled WGS sequence"/>
</dbReference>
<protein>
    <submittedName>
        <fullName evidence="8">Pumilio-family RNA binding repeat protein</fullName>
    </submittedName>
</protein>
<feature type="repeat" description="Pumilio" evidence="5">
    <location>
        <begin position="480"/>
        <end position="515"/>
    </location>
</feature>
<dbReference type="GO" id="GO:0010608">
    <property type="term" value="P:post-transcriptional regulation of gene expression"/>
    <property type="evidence" value="ECO:0007669"/>
    <property type="project" value="TreeGrafter"/>
</dbReference>
<name>A0A318Z034_9EURO</name>
<dbReference type="PROSITE" id="PS50302">
    <property type="entry name" value="PUM"/>
    <property type="match status" value="3"/>
</dbReference>
<evidence type="ECO:0000313" key="9">
    <source>
        <dbReference type="Proteomes" id="UP000248349"/>
    </source>
</evidence>
<dbReference type="Pfam" id="PF00806">
    <property type="entry name" value="PUF"/>
    <property type="match status" value="8"/>
</dbReference>
<dbReference type="GO" id="GO:0005737">
    <property type="term" value="C:cytoplasm"/>
    <property type="evidence" value="ECO:0007669"/>
    <property type="project" value="TreeGrafter"/>
</dbReference>
<evidence type="ECO:0000259" key="7">
    <source>
        <dbReference type="PROSITE" id="PS50303"/>
    </source>
</evidence>
<feature type="repeat" description="Pumilio" evidence="5">
    <location>
        <begin position="516"/>
        <end position="551"/>
    </location>
</feature>
<dbReference type="RefSeq" id="XP_025426613.1">
    <property type="nucleotide sequence ID" value="XM_025579396.1"/>
</dbReference>
<dbReference type="Gene3D" id="1.25.10.10">
    <property type="entry name" value="Leucine-rich Repeat Variant"/>
    <property type="match status" value="1"/>
</dbReference>
<dbReference type="GeneID" id="37080625"/>
<dbReference type="GO" id="GO:0003730">
    <property type="term" value="F:mRNA 3'-UTR binding"/>
    <property type="evidence" value="ECO:0007669"/>
    <property type="project" value="TreeGrafter"/>
</dbReference>
<feature type="region of interest" description="Disordered" evidence="6">
    <location>
        <begin position="1"/>
        <end position="21"/>
    </location>
</feature>
<gene>
    <name evidence="8" type="ORF">BP01DRAFT_419301</name>
</gene>
<evidence type="ECO:0000256" key="4">
    <source>
        <dbReference type="ARBA" id="ARBA00024893"/>
    </source>
</evidence>